<sequence>MKRSCLQSSCASKIRYCRRYLWRKPHPPYNVYLRFT</sequence>
<evidence type="ECO:0000313" key="2">
    <source>
        <dbReference type="Proteomes" id="UP000593573"/>
    </source>
</evidence>
<dbReference type="Proteomes" id="UP000593573">
    <property type="component" value="Unassembled WGS sequence"/>
</dbReference>
<dbReference type="AlphaFoldDB" id="A0A7J8W166"/>
<accession>A0A7J8W166</accession>
<dbReference type="EMBL" id="JABFAB010000013">
    <property type="protein sequence ID" value="MBA0668379.1"/>
    <property type="molecule type" value="Genomic_DNA"/>
</dbReference>
<evidence type="ECO:0000313" key="1">
    <source>
        <dbReference type="EMBL" id="MBA0668379.1"/>
    </source>
</evidence>
<comment type="caution">
    <text evidence="1">The sequence shown here is derived from an EMBL/GenBank/DDBJ whole genome shotgun (WGS) entry which is preliminary data.</text>
</comment>
<protein>
    <submittedName>
        <fullName evidence="1">Uncharacterized protein</fullName>
    </submittedName>
</protein>
<organism evidence="1 2">
    <name type="scientific">Gossypium klotzschianum</name>
    <dbReference type="NCBI Taxonomy" id="34286"/>
    <lineage>
        <taxon>Eukaryota</taxon>
        <taxon>Viridiplantae</taxon>
        <taxon>Streptophyta</taxon>
        <taxon>Embryophyta</taxon>
        <taxon>Tracheophyta</taxon>
        <taxon>Spermatophyta</taxon>
        <taxon>Magnoliopsida</taxon>
        <taxon>eudicotyledons</taxon>
        <taxon>Gunneridae</taxon>
        <taxon>Pentapetalae</taxon>
        <taxon>rosids</taxon>
        <taxon>malvids</taxon>
        <taxon>Malvales</taxon>
        <taxon>Malvaceae</taxon>
        <taxon>Malvoideae</taxon>
        <taxon>Gossypium</taxon>
    </lineage>
</organism>
<reference evidence="1 2" key="1">
    <citation type="journal article" date="2019" name="Genome Biol. Evol.">
        <title>Insights into the evolution of the New World diploid cottons (Gossypium, subgenus Houzingenia) based on genome sequencing.</title>
        <authorList>
            <person name="Grover C.E."/>
            <person name="Arick M.A. 2nd"/>
            <person name="Thrash A."/>
            <person name="Conover J.L."/>
            <person name="Sanders W.S."/>
            <person name="Peterson D.G."/>
            <person name="Frelichowski J.E."/>
            <person name="Scheffler J.A."/>
            <person name="Scheffler B.E."/>
            <person name="Wendel J.F."/>
        </authorList>
    </citation>
    <scope>NUCLEOTIDE SEQUENCE [LARGE SCALE GENOMIC DNA]</scope>
    <source>
        <strain evidence="1">57</strain>
        <tissue evidence="1">Leaf</tissue>
    </source>
</reference>
<name>A0A7J8W166_9ROSI</name>
<proteinExistence type="predicted"/>
<gene>
    <name evidence="1" type="ORF">Goklo_001300</name>
</gene>
<keyword evidence="2" id="KW-1185">Reference proteome</keyword>